<accession>A0A813FF78</accession>
<proteinExistence type="predicted"/>
<comment type="caution">
    <text evidence="1">The sequence shown here is derived from an EMBL/GenBank/DDBJ whole genome shotgun (WGS) entry which is preliminary data.</text>
</comment>
<evidence type="ECO:0000313" key="2">
    <source>
        <dbReference type="Proteomes" id="UP000654075"/>
    </source>
</evidence>
<name>A0A813FF78_POLGL</name>
<evidence type="ECO:0000313" key="1">
    <source>
        <dbReference type="EMBL" id="CAE8609098.1"/>
    </source>
</evidence>
<dbReference type="AlphaFoldDB" id="A0A813FF78"/>
<gene>
    <name evidence="1" type="ORF">PGLA1383_LOCUS26924</name>
</gene>
<organism evidence="1 2">
    <name type="scientific">Polarella glacialis</name>
    <name type="common">Dinoflagellate</name>
    <dbReference type="NCBI Taxonomy" id="89957"/>
    <lineage>
        <taxon>Eukaryota</taxon>
        <taxon>Sar</taxon>
        <taxon>Alveolata</taxon>
        <taxon>Dinophyceae</taxon>
        <taxon>Suessiales</taxon>
        <taxon>Suessiaceae</taxon>
        <taxon>Polarella</taxon>
    </lineage>
</organism>
<dbReference type="EMBL" id="CAJNNV010024240">
    <property type="protein sequence ID" value="CAE8609098.1"/>
    <property type="molecule type" value="Genomic_DNA"/>
</dbReference>
<sequence>MAPRHCKHVYCYDRAQSSALLRKHIPAQRKSCHDMAMMDPSLMETELVLRDWTQGRACADHDAHKALKWSMEPLQHESAHHIRIAIASLRDGWDILMKEISVLLVETAGGCSGSGFWQSACD</sequence>
<protein>
    <submittedName>
        <fullName evidence="1">Uncharacterized protein</fullName>
    </submittedName>
</protein>
<dbReference type="Proteomes" id="UP000654075">
    <property type="component" value="Unassembled WGS sequence"/>
</dbReference>
<keyword evidence="2" id="KW-1185">Reference proteome</keyword>
<reference evidence="1" key="1">
    <citation type="submission" date="2021-02" db="EMBL/GenBank/DDBJ databases">
        <authorList>
            <person name="Dougan E. K."/>
            <person name="Rhodes N."/>
            <person name="Thang M."/>
            <person name="Chan C."/>
        </authorList>
    </citation>
    <scope>NUCLEOTIDE SEQUENCE</scope>
</reference>